<dbReference type="NCBIfam" id="TIGR00710">
    <property type="entry name" value="efflux_Bcr_CflA"/>
    <property type="match status" value="1"/>
</dbReference>
<proteinExistence type="inferred from homology"/>
<feature type="transmembrane region" description="Helical" evidence="8">
    <location>
        <begin position="139"/>
        <end position="164"/>
    </location>
</feature>
<feature type="transmembrane region" description="Helical" evidence="8">
    <location>
        <begin position="81"/>
        <end position="100"/>
    </location>
</feature>
<evidence type="ECO:0000256" key="4">
    <source>
        <dbReference type="ARBA" id="ARBA00022475"/>
    </source>
</evidence>
<dbReference type="InterPro" id="IPR020846">
    <property type="entry name" value="MFS_dom"/>
</dbReference>
<feature type="transmembrane region" description="Helical" evidence="8">
    <location>
        <begin position="106"/>
        <end position="127"/>
    </location>
</feature>
<evidence type="ECO:0000256" key="5">
    <source>
        <dbReference type="ARBA" id="ARBA00022692"/>
    </source>
</evidence>
<dbReference type="InterPro" id="IPR004812">
    <property type="entry name" value="Efflux_drug-R_Bcr/CmlA"/>
</dbReference>
<dbReference type="RefSeq" id="WP_348787061.1">
    <property type="nucleotide sequence ID" value="NZ_CP157390.1"/>
</dbReference>
<dbReference type="InterPro" id="IPR011701">
    <property type="entry name" value="MFS"/>
</dbReference>
<dbReference type="InterPro" id="IPR036259">
    <property type="entry name" value="MFS_trans_sf"/>
</dbReference>
<dbReference type="CDD" id="cd17320">
    <property type="entry name" value="MFS_MdfA_MDR_like"/>
    <property type="match status" value="1"/>
</dbReference>
<keyword evidence="6 8" id="KW-1133">Transmembrane helix</keyword>
<dbReference type="EMBL" id="CP157390">
    <property type="protein sequence ID" value="XBM47085.1"/>
    <property type="molecule type" value="Genomic_DNA"/>
</dbReference>
<comment type="subcellular location">
    <subcellularLocation>
        <location evidence="1">Cell membrane</location>
        <topology evidence="1">Multi-pass membrane protein</topology>
    </subcellularLocation>
</comment>
<dbReference type="PANTHER" id="PTHR23502:SF132">
    <property type="entry name" value="POLYAMINE TRANSPORTER 2-RELATED"/>
    <property type="match status" value="1"/>
</dbReference>
<evidence type="ECO:0000256" key="8">
    <source>
        <dbReference type="SAM" id="Phobius"/>
    </source>
</evidence>
<dbReference type="InterPro" id="IPR005829">
    <property type="entry name" value="Sugar_transporter_CS"/>
</dbReference>
<feature type="domain" description="Major facilitator superfamily (MFS) profile" evidence="9">
    <location>
        <begin position="15"/>
        <end position="398"/>
    </location>
</feature>
<evidence type="ECO:0000256" key="6">
    <source>
        <dbReference type="ARBA" id="ARBA00022989"/>
    </source>
</evidence>
<dbReference type="GO" id="GO:0005886">
    <property type="term" value="C:plasma membrane"/>
    <property type="evidence" value="ECO:0007669"/>
    <property type="project" value="UniProtKB-SubCell"/>
</dbReference>
<reference evidence="10" key="1">
    <citation type="submission" date="2024-05" db="EMBL/GenBank/DDBJ databases">
        <title>The Natural Products Discovery Center: Release of the First 8490 Sequenced Strains for Exploring Actinobacteria Biosynthetic Diversity.</title>
        <authorList>
            <person name="Kalkreuter E."/>
            <person name="Kautsar S.A."/>
            <person name="Yang D."/>
            <person name="Bader C.D."/>
            <person name="Teijaro C.N."/>
            <person name="Fluegel L."/>
            <person name="Davis C.M."/>
            <person name="Simpson J.R."/>
            <person name="Lauterbach L."/>
            <person name="Steele A.D."/>
            <person name="Gui C."/>
            <person name="Meng S."/>
            <person name="Li G."/>
            <person name="Viehrig K."/>
            <person name="Ye F."/>
            <person name="Su P."/>
            <person name="Kiefer A.F."/>
            <person name="Nichols A."/>
            <person name="Cepeda A.J."/>
            <person name="Yan W."/>
            <person name="Fan B."/>
            <person name="Jiang Y."/>
            <person name="Adhikari A."/>
            <person name="Zheng C.-J."/>
            <person name="Schuster L."/>
            <person name="Cowan T.M."/>
            <person name="Smanski M.J."/>
            <person name="Chevrette M.G."/>
            <person name="de Carvalho L.P.S."/>
            <person name="Shen B."/>
        </authorList>
    </citation>
    <scope>NUCLEOTIDE SEQUENCE</scope>
    <source>
        <strain evidence="10">NPDC080035</strain>
    </source>
</reference>
<feature type="transmembrane region" description="Helical" evidence="8">
    <location>
        <begin position="170"/>
        <end position="189"/>
    </location>
</feature>
<evidence type="ECO:0000256" key="3">
    <source>
        <dbReference type="ARBA" id="ARBA00022448"/>
    </source>
</evidence>
<feature type="transmembrane region" description="Helical" evidence="8">
    <location>
        <begin position="218"/>
        <end position="237"/>
    </location>
</feature>
<sequence>MSVAAATPLMSVRRSILVLGLLEAFGPLSMDLYLPQLPQLASSLGTSDALAQATMSVCMVGLGVGQLVAGPLSDRFGRRRPLLVGVSLFTLFSLACVLAPTIQVLLVARLLQGLAGSAGLVITMAVARDMYSGADLSRMLSLLALVSASAPIVAPVAGGALALVLDWRGIFAMLTGIGAALFVLAFTGLRETLPLPDRHRGGMRTIGVHLRSLARDPLFVLVLLAAAAGGAAFFAYLSMSSFVLQDQFGLSPQAFSLFFAVNALANLLGAQLSRVLVRRLGPARMYLAGQLATCFAAALLPDSVLLGWGLPGILATLPLFLFSAGVGGPNGTTLALGAHAARAGTAAALLGTVTFTVGPLVGPLAALGGASAHAMAVTIAAASAAAALVAALAYLRARALGPST</sequence>
<feature type="transmembrane region" description="Helical" evidence="8">
    <location>
        <begin position="372"/>
        <end position="395"/>
    </location>
</feature>
<evidence type="ECO:0000259" key="9">
    <source>
        <dbReference type="PROSITE" id="PS50850"/>
    </source>
</evidence>
<keyword evidence="5 8" id="KW-0812">Transmembrane</keyword>
<keyword evidence="3" id="KW-0813">Transport</keyword>
<dbReference type="Pfam" id="PF07690">
    <property type="entry name" value="MFS_1"/>
    <property type="match status" value="1"/>
</dbReference>
<feature type="transmembrane region" description="Helical" evidence="8">
    <location>
        <begin position="347"/>
        <end position="366"/>
    </location>
</feature>
<dbReference type="GO" id="GO:0042910">
    <property type="term" value="F:xenobiotic transmembrane transporter activity"/>
    <property type="evidence" value="ECO:0007669"/>
    <property type="project" value="InterPro"/>
</dbReference>
<evidence type="ECO:0000256" key="2">
    <source>
        <dbReference type="ARBA" id="ARBA00006236"/>
    </source>
</evidence>
<dbReference type="GO" id="GO:1990961">
    <property type="term" value="P:xenobiotic detoxification by transmembrane export across the plasma membrane"/>
    <property type="evidence" value="ECO:0007669"/>
    <property type="project" value="InterPro"/>
</dbReference>
<dbReference type="PANTHER" id="PTHR23502">
    <property type="entry name" value="MAJOR FACILITATOR SUPERFAMILY"/>
    <property type="match status" value="1"/>
</dbReference>
<protein>
    <submittedName>
        <fullName evidence="10">Multidrug effflux MFS transporter</fullName>
    </submittedName>
</protein>
<feature type="transmembrane region" description="Helical" evidence="8">
    <location>
        <begin position="257"/>
        <end position="276"/>
    </location>
</feature>
<dbReference type="PROSITE" id="PS00216">
    <property type="entry name" value="SUGAR_TRANSPORT_1"/>
    <property type="match status" value="1"/>
</dbReference>
<comment type="similarity">
    <text evidence="2">Belongs to the major facilitator superfamily. Bcr/CmlA family.</text>
</comment>
<name>A0AAU7G8A9_9MICO</name>
<dbReference type="AlphaFoldDB" id="A0AAU7G8A9"/>
<evidence type="ECO:0000256" key="7">
    <source>
        <dbReference type="ARBA" id="ARBA00023136"/>
    </source>
</evidence>
<evidence type="ECO:0000256" key="1">
    <source>
        <dbReference type="ARBA" id="ARBA00004651"/>
    </source>
</evidence>
<accession>A0AAU7G8A9</accession>
<evidence type="ECO:0000313" key="10">
    <source>
        <dbReference type="EMBL" id="XBM47085.1"/>
    </source>
</evidence>
<feature type="transmembrane region" description="Helical" evidence="8">
    <location>
        <begin position="306"/>
        <end position="326"/>
    </location>
</feature>
<dbReference type="PROSITE" id="PS50850">
    <property type="entry name" value="MFS"/>
    <property type="match status" value="1"/>
</dbReference>
<dbReference type="SUPFAM" id="SSF103473">
    <property type="entry name" value="MFS general substrate transporter"/>
    <property type="match status" value="1"/>
</dbReference>
<feature type="transmembrane region" description="Helical" evidence="8">
    <location>
        <begin position="283"/>
        <end position="300"/>
    </location>
</feature>
<keyword evidence="7 8" id="KW-0472">Membrane</keyword>
<organism evidence="10">
    <name type="scientific">Leifsonia sp. NPDC080035</name>
    <dbReference type="NCBI Taxonomy" id="3143936"/>
    <lineage>
        <taxon>Bacteria</taxon>
        <taxon>Bacillati</taxon>
        <taxon>Actinomycetota</taxon>
        <taxon>Actinomycetes</taxon>
        <taxon>Micrococcales</taxon>
        <taxon>Microbacteriaceae</taxon>
        <taxon>Leifsonia</taxon>
    </lineage>
</organism>
<gene>
    <name evidence="10" type="ORF">AAME72_13450</name>
</gene>
<feature type="transmembrane region" description="Helical" evidence="8">
    <location>
        <begin position="50"/>
        <end position="69"/>
    </location>
</feature>
<feature type="transmembrane region" description="Helical" evidence="8">
    <location>
        <begin position="12"/>
        <end position="30"/>
    </location>
</feature>
<dbReference type="Gene3D" id="1.20.1720.10">
    <property type="entry name" value="Multidrug resistance protein D"/>
    <property type="match status" value="1"/>
</dbReference>
<keyword evidence="4" id="KW-1003">Cell membrane</keyword>